<dbReference type="EMBL" id="JBHFFA010000002">
    <property type="protein sequence ID" value="KAL2642148.1"/>
    <property type="molecule type" value="Genomic_DNA"/>
</dbReference>
<name>A0ABD1Z2Z0_9MARC</name>
<dbReference type="AlphaFoldDB" id="A0ABD1Z2Z0"/>
<dbReference type="Proteomes" id="UP001605036">
    <property type="component" value="Unassembled WGS sequence"/>
</dbReference>
<comment type="caution">
    <text evidence="1">The sequence shown here is derived from an EMBL/GenBank/DDBJ whole genome shotgun (WGS) entry which is preliminary data.</text>
</comment>
<sequence>MSGGVYFQSRHALLSQDAPLSVYVKRAASHAGNLGRKFSSSWILLQVIQEGKRLHQRPMLNLTPALNDPIAGPSMQKDVKLQLSTGLLSHTCLPLDRYPQQMEARWTSGTLTYEF</sequence>
<keyword evidence="2" id="KW-1185">Reference proteome</keyword>
<accession>A0ABD1Z2Z0</accession>
<protein>
    <submittedName>
        <fullName evidence="1">Uncharacterized protein</fullName>
    </submittedName>
</protein>
<reference evidence="1 2" key="1">
    <citation type="submission" date="2024-09" db="EMBL/GenBank/DDBJ databases">
        <title>Chromosome-scale assembly of Riccia fluitans.</title>
        <authorList>
            <person name="Paukszto L."/>
            <person name="Sawicki J."/>
            <person name="Karawczyk K."/>
            <person name="Piernik-Szablinska J."/>
            <person name="Szczecinska M."/>
            <person name="Mazdziarz M."/>
        </authorList>
    </citation>
    <scope>NUCLEOTIDE SEQUENCE [LARGE SCALE GENOMIC DNA]</scope>
    <source>
        <strain evidence="1">Rf_01</strain>
        <tissue evidence="1">Aerial parts of the thallus</tissue>
    </source>
</reference>
<organism evidence="1 2">
    <name type="scientific">Riccia fluitans</name>
    <dbReference type="NCBI Taxonomy" id="41844"/>
    <lineage>
        <taxon>Eukaryota</taxon>
        <taxon>Viridiplantae</taxon>
        <taxon>Streptophyta</taxon>
        <taxon>Embryophyta</taxon>
        <taxon>Marchantiophyta</taxon>
        <taxon>Marchantiopsida</taxon>
        <taxon>Marchantiidae</taxon>
        <taxon>Marchantiales</taxon>
        <taxon>Ricciaceae</taxon>
        <taxon>Riccia</taxon>
    </lineage>
</organism>
<evidence type="ECO:0000313" key="2">
    <source>
        <dbReference type="Proteomes" id="UP001605036"/>
    </source>
</evidence>
<evidence type="ECO:0000313" key="1">
    <source>
        <dbReference type="EMBL" id="KAL2642148.1"/>
    </source>
</evidence>
<proteinExistence type="predicted"/>
<gene>
    <name evidence="1" type="ORF">R1flu_009735</name>
</gene>